<evidence type="ECO:0000259" key="2">
    <source>
        <dbReference type="Pfam" id="PF00419"/>
    </source>
</evidence>
<reference evidence="5 6" key="1">
    <citation type="submission" date="2018-01" db="EMBL/GenBank/DDBJ databases">
        <title>Superficieibacter electus gen. nov., sp. nov., an extended-spectrum beta-lactamase possessing member of the Enterobacteriaceae family, isolated from intensive care unit surfaces.</title>
        <authorList>
            <person name="Potter R.F."/>
            <person name="D'Souza A.W."/>
        </authorList>
    </citation>
    <scope>NUCLEOTIDE SEQUENCE [LARGE SCALE GENOMIC DNA]</scope>
    <source>
        <strain evidence="4 6">BP-1</strain>
        <strain evidence="3 5">BP-2</strain>
    </source>
</reference>
<dbReference type="PANTHER" id="PTHR33420:SF33">
    <property type="entry name" value="MINOR FIMBRIAL SUBUNIT"/>
    <property type="match status" value="1"/>
</dbReference>
<dbReference type="NCBIfam" id="NF011778">
    <property type="entry name" value="PRK15241.1"/>
    <property type="match status" value="1"/>
</dbReference>
<dbReference type="InterPro" id="IPR008966">
    <property type="entry name" value="Adhesion_dom_sf"/>
</dbReference>
<evidence type="ECO:0000256" key="1">
    <source>
        <dbReference type="SAM" id="SignalP"/>
    </source>
</evidence>
<dbReference type="Proteomes" id="UP000237073">
    <property type="component" value="Unassembled WGS sequence"/>
</dbReference>
<feature type="signal peptide" evidence="1">
    <location>
        <begin position="1"/>
        <end position="23"/>
    </location>
</feature>
<dbReference type="AlphaFoldDB" id="A0A2P5GMH4"/>
<evidence type="ECO:0000313" key="4">
    <source>
        <dbReference type="EMBL" id="POP47019.1"/>
    </source>
</evidence>
<evidence type="ECO:0000313" key="3">
    <source>
        <dbReference type="EMBL" id="POP41590.1"/>
    </source>
</evidence>
<dbReference type="InterPro" id="IPR036937">
    <property type="entry name" value="Adhesion_dom_fimbrial_sf"/>
</dbReference>
<keyword evidence="5" id="KW-1185">Reference proteome</keyword>
<dbReference type="InterPro" id="IPR000259">
    <property type="entry name" value="Adhesion_dom_fimbrial"/>
</dbReference>
<evidence type="ECO:0000313" key="6">
    <source>
        <dbReference type="Proteomes" id="UP000247005"/>
    </source>
</evidence>
<sequence>MKRNKRLFFASALMIAFPLASQAEDLNVDFTANVLATTCSMSIASLDGSTVTGNAASGYTLSFGDVGMDKIALKSAESEKNFKFVANECSASLTNISTKLASSQSASGNYIKNESTATDAATNVGMGFKRKSTSGDTWLTPGSGQIDWTQAERDASTVEMTVALRELTDGAGTMGAFSAKATFDFTYQ</sequence>
<dbReference type="Gene3D" id="2.60.40.1090">
    <property type="entry name" value="Fimbrial-type adhesion domain"/>
    <property type="match status" value="1"/>
</dbReference>
<dbReference type="GO" id="GO:0009289">
    <property type="term" value="C:pilus"/>
    <property type="evidence" value="ECO:0007669"/>
    <property type="project" value="InterPro"/>
</dbReference>
<dbReference type="EMBL" id="PQGD01000013">
    <property type="protein sequence ID" value="POP47019.1"/>
    <property type="molecule type" value="Genomic_DNA"/>
</dbReference>
<dbReference type="Proteomes" id="UP000247005">
    <property type="component" value="Unassembled WGS sequence"/>
</dbReference>
<comment type="caution">
    <text evidence="4">The sequence shown here is derived from an EMBL/GenBank/DDBJ whole genome shotgun (WGS) entry which is preliminary data.</text>
</comment>
<feature type="domain" description="Fimbrial-type adhesion" evidence="2">
    <location>
        <begin position="51"/>
        <end position="188"/>
    </location>
</feature>
<protein>
    <submittedName>
        <fullName evidence="4">Fimbrial protein</fullName>
    </submittedName>
</protein>
<keyword evidence="1" id="KW-0732">Signal</keyword>
<gene>
    <name evidence="4" type="ORF">CHU32_16895</name>
    <name evidence="3" type="ORF">CHU33_22175</name>
</gene>
<dbReference type="OrthoDB" id="6573040at2"/>
<accession>A0A2P5GMH4</accession>
<dbReference type="GO" id="GO:0043709">
    <property type="term" value="P:cell adhesion involved in single-species biofilm formation"/>
    <property type="evidence" value="ECO:0007669"/>
    <property type="project" value="TreeGrafter"/>
</dbReference>
<dbReference type="SUPFAM" id="SSF49401">
    <property type="entry name" value="Bacterial adhesins"/>
    <property type="match status" value="1"/>
</dbReference>
<organism evidence="4 6">
    <name type="scientific">Superficieibacter electus</name>
    <dbReference type="NCBI Taxonomy" id="2022662"/>
    <lineage>
        <taxon>Bacteria</taxon>
        <taxon>Pseudomonadati</taxon>
        <taxon>Pseudomonadota</taxon>
        <taxon>Gammaproteobacteria</taxon>
        <taxon>Enterobacterales</taxon>
        <taxon>Enterobacteriaceae</taxon>
        <taxon>Superficieibacter</taxon>
    </lineage>
</organism>
<name>A0A2P5GMH4_9ENTR</name>
<dbReference type="PANTHER" id="PTHR33420">
    <property type="entry name" value="FIMBRIAL SUBUNIT ELFA-RELATED"/>
    <property type="match status" value="1"/>
</dbReference>
<dbReference type="InterPro" id="IPR050263">
    <property type="entry name" value="Bact_Fimbrial_Adh_Pro"/>
</dbReference>
<feature type="chain" id="PRO_5015113082" evidence="1">
    <location>
        <begin position="24"/>
        <end position="188"/>
    </location>
</feature>
<proteinExistence type="predicted"/>
<dbReference type="RefSeq" id="WP_103678217.1">
    <property type="nucleotide sequence ID" value="NZ_PQGD01000013.1"/>
</dbReference>
<evidence type="ECO:0000313" key="5">
    <source>
        <dbReference type="Proteomes" id="UP000237073"/>
    </source>
</evidence>
<dbReference type="Pfam" id="PF00419">
    <property type="entry name" value="Fimbrial"/>
    <property type="match status" value="1"/>
</dbReference>
<dbReference type="EMBL" id="PQGE01000025">
    <property type="protein sequence ID" value="POP41590.1"/>
    <property type="molecule type" value="Genomic_DNA"/>
</dbReference>